<dbReference type="PRINTS" id="PR00811">
    <property type="entry name" value="BCTERIALGSPD"/>
</dbReference>
<dbReference type="Pfam" id="PF03958">
    <property type="entry name" value="Secretin_N"/>
    <property type="match status" value="3"/>
</dbReference>
<evidence type="ECO:0000313" key="16">
    <source>
        <dbReference type="Proteomes" id="UP000256763"/>
    </source>
</evidence>
<keyword evidence="4" id="KW-1134">Transmembrane beta strand</keyword>
<dbReference type="InterPro" id="IPR049371">
    <property type="entry name" value="GspD-like_N0"/>
</dbReference>
<evidence type="ECO:0000256" key="2">
    <source>
        <dbReference type="ARBA" id="ARBA00006980"/>
    </source>
</evidence>
<evidence type="ECO:0000256" key="10">
    <source>
        <dbReference type="RuleBase" id="RU004004"/>
    </source>
</evidence>
<evidence type="ECO:0000259" key="13">
    <source>
        <dbReference type="Pfam" id="PF03958"/>
    </source>
</evidence>
<evidence type="ECO:0000256" key="8">
    <source>
        <dbReference type="ARBA" id="ARBA00023136"/>
    </source>
</evidence>
<evidence type="ECO:0000256" key="6">
    <source>
        <dbReference type="ARBA" id="ARBA00022729"/>
    </source>
</evidence>
<dbReference type="Proteomes" id="UP000256763">
    <property type="component" value="Unassembled WGS sequence"/>
</dbReference>
<dbReference type="Pfam" id="PF21305">
    <property type="entry name" value="type_II_gspD_N0"/>
    <property type="match status" value="1"/>
</dbReference>
<comment type="similarity">
    <text evidence="2">Belongs to the bacterial secretin family. GSP D subfamily.</text>
</comment>
<dbReference type="InterPro" id="IPR050810">
    <property type="entry name" value="Bact_Secretion_Sys_Channel"/>
</dbReference>
<gene>
    <name evidence="15" type="ORF">CAL65_00275</name>
</gene>
<keyword evidence="7" id="KW-0653">Protein transport</keyword>
<feature type="domain" description="NolW-like" evidence="13">
    <location>
        <begin position="272"/>
        <end position="350"/>
    </location>
</feature>
<dbReference type="OrthoDB" id="9775455at2"/>
<keyword evidence="8" id="KW-0472">Membrane</keyword>
<accession>A0A3E0X1C8</accession>
<name>A0A3E0X1C8_9GAMM</name>
<evidence type="ECO:0000256" key="11">
    <source>
        <dbReference type="SAM" id="SignalP"/>
    </source>
</evidence>
<keyword evidence="3 10" id="KW-0813">Transport</keyword>
<dbReference type="EMBL" id="NFZW01000001">
    <property type="protein sequence ID" value="RFA39297.1"/>
    <property type="molecule type" value="Genomic_DNA"/>
</dbReference>
<proteinExistence type="inferred from homology"/>
<keyword evidence="5" id="KW-0812">Transmembrane</keyword>
<feature type="domain" description="NolW-like" evidence="13">
    <location>
        <begin position="133"/>
        <end position="192"/>
    </location>
</feature>
<evidence type="ECO:0000259" key="14">
    <source>
        <dbReference type="Pfam" id="PF21305"/>
    </source>
</evidence>
<evidence type="ECO:0000256" key="7">
    <source>
        <dbReference type="ARBA" id="ARBA00022927"/>
    </source>
</evidence>
<dbReference type="GO" id="GO:0015627">
    <property type="term" value="C:type II protein secretion system complex"/>
    <property type="evidence" value="ECO:0007669"/>
    <property type="project" value="InterPro"/>
</dbReference>
<dbReference type="GO" id="GO:0015628">
    <property type="term" value="P:protein secretion by the type II secretion system"/>
    <property type="evidence" value="ECO:0007669"/>
    <property type="project" value="InterPro"/>
</dbReference>
<comment type="caution">
    <text evidence="15">The sequence shown here is derived from an EMBL/GenBank/DDBJ whole genome shotgun (WGS) entry which is preliminary data.</text>
</comment>
<dbReference type="GO" id="GO:0009279">
    <property type="term" value="C:cell outer membrane"/>
    <property type="evidence" value="ECO:0007669"/>
    <property type="project" value="UniProtKB-SubCell"/>
</dbReference>
<comment type="subcellular location">
    <subcellularLocation>
        <location evidence="1 10">Cell outer membrane</location>
    </subcellularLocation>
</comment>
<dbReference type="AlphaFoldDB" id="A0A3E0X1C8"/>
<evidence type="ECO:0000256" key="3">
    <source>
        <dbReference type="ARBA" id="ARBA00022448"/>
    </source>
</evidence>
<reference evidence="16" key="1">
    <citation type="submission" date="2017-05" db="EMBL/GenBank/DDBJ databases">
        <authorList>
            <person name="Sharma S."/>
            <person name="Sidhu C."/>
            <person name="Pinnaka A.K."/>
        </authorList>
    </citation>
    <scope>NUCLEOTIDE SEQUENCE [LARGE SCALE GENOMIC DNA]</scope>
    <source>
        <strain evidence="16">AK93</strain>
    </source>
</reference>
<dbReference type="PRINTS" id="PR01032">
    <property type="entry name" value="PHAGEIV"/>
</dbReference>
<dbReference type="NCBIfam" id="TIGR02517">
    <property type="entry name" value="type_II_gspD"/>
    <property type="match status" value="1"/>
</dbReference>
<evidence type="ECO:0000259" key="12">
    <source>
        <dbReference type="Pfam" id="PF00263"/>
    </source>
</evidence>
<keyword evidence="6 11" id="KW-0732">Signal</keyword>
<organism evidence="15 16">
    <name type="scientific">Alkalilimnicola ehrlichii</name>
    <dbReference type="NCBI Taxonomy" id="351052"/>
    <lineage>
        <taxon>Bacteria</taxon>
        <taxon>Pseudomonadati</taxon>
        <taxon>Pseudomonadota</taxon>
        <taxon>Gammaproteobacteria</taxon>
        <taxon>Chromatiales</taxon>
        <taxon>Ectothiorhodospiraceae</taxon>
        <taxon>Alkalilimnicola</taxon>
    </lineage>
</organism>
<dbReference type="Pfam" id="PF00263">
    <property type="entry name" value="Secretin"/>
    <property type="match status" value="1"/>
</dbReference>
<dbReference type="InterPro" id="IPR004846">
    <property type="entry name" value="T2SS/T3SS_dom"/>
</dbReference>
<feature type="domain" description="Type II/III secretion system secretin-like" evidence="12">
    <location>
        <begin position="435"/>
        <end position="599"/>
    </location>
</feature>
<dbReference type="InterPro" id="IPR005644">
    <property type="entry name" value="NolW-like"/>
</dbReference>
<protein>
    <submittedName>
        <fullName evidence="15">Type II secretion system protein GspD</fullName>
    </submittedName>
</protein>
<keyword evidence="16" id="KW-1185">Reference proteome</keyword>
<keyword evidence="9" id="KW-0998">Cell outer membrane</keyword>
<dbReference type="PANTHER" id="PTHR30332:SF24">
    <property type="entry name" value="SECRETIN GSPD-RELATED"/>
    <property type="match status" value="1"/>
</dbReference>
<evidence type="ECO:0000256" key="9">
    <source>
        <dbReference type="ARBA" id="ARBA00023237"/>
    </source>
</evidence>
<evidence type="ECO:0000256" key="1">
    <source>
        <dbReference type="ARBA" id="ARBA00004442"/>
    </source>
</evidence>
<dbReference type="PANTHER" id="PTHR30332">
    <property type="entry name" value="PROBABLE GENERAL SECRETION PATHWAY PROTEIN D"/>
    <property type="match status" value="1"/>
</dbReference>
<sequence length="651" mass="70911">MTFQRYFKEAALRPTRVLIATLLAFAIVVASPSQAQEEITLNLKGADISALINTVSEVTGRNFIVDPRVRAQVTVVSRRPMEADELYRVFLSILQVHGFSAIDEGEITKIIPDVNAKQMGAPIGGGEGDEVVTQVITVENVPVAQLVPILRPLVPQQGHLAAYPPTNALIISDRAANISRMTQLVRRIDRASDDEVEVVRLEHASAGELARMIASLQQQQQQGLGDGARAPARIVADERSNSLLISGDQASRTRIRALIAHLDTPLEDTGDTRVIYLRYARAADLAPVIAGVSENLPEAQQQGGEGTTRRRSEVNIQADEATNALVITAPPNVQRSLESIIRQLDVRRAQILVEAAIAEISGNHNRELGIETGAFDSQNDLPAFASFFSAHGGGTRSAINVGQGGQITPGNIGSGMSMVLGDISSRYRFGAFIRALAEDSQTNILSTPSIVTLDNQEAEIRVAQNVPFVTGSYTGVGTDDITNPFQTVQREDVGVILKIKPQINEGDAVLMDIEQEVSDVAARGELGIETNKRSIQTSILVEDGQLIALGGLIDDFVTEREQRVPLLGDIPVLGNLFRSRVSETRKRNLMLFLQPTIIRDINDANRFSQRKYNFMRAEQLGQRERGIFMQPKENAPVLPPFGEPVLPAPFE</sequence>
<dbReference type="RefSeq" id="WP_116300748.1">
    <property type="nucleotide sequence ID" value="NZ_NFZV01000001.1"/>
</dbReference>
<feature type="signal peptide" evidence="11">
    <location>
        <begin position="1"/>
        <end position="35"/>
    </location>
</feature>
<evidence type="ECO:0000256" key="4">
    <source>
        <dbReference type="ARBA" id="ARBA00022452"/>
    </source>
</evidence>
<evidence type="ECO:0000313" key="15">
    <source>
        <dbReference type="EMBL" id="RFA39297.1"/>
    </source>
</evidence>
<dbReference type="InterPro" id="IPR013356">
    <property type="entry name" value="T2SS_GspD"/>
</dbReference>
<feature type="domain" description="NolW-like" evidence="13">
    <location>
        <begin position="196"/>
        <end position="265"/>
    </location>
</feature>
<dbReference type="InterPro" id="IPR001775">
    <property type="entry name" value="GspD/PilQ"/>
</dbReference>
<evidence type="ECO:0000256" key="5">
    <source>
        <dbReference type="ARBA" id="ARBA00022692"/>
    </source>
</evidence>
<feature type="domain" description="GspD-like N0" evidence="14">
    <location>
        <begin position="41"/>
        <end position="110"/>
    </location>
</feature>
<dbReference type="InterPro" id="IPR038591">
    <property type="entry name" value="NolW-like_sf"/>
</dbReference>
<feature type="chain" id="PRO_5017640703" evidence="11">
    <location>
        <begin position="36"/>
        <end position="651"/>
    </location>
</feature>
<dbReference type="Gene3D" id="3.30.1370.120">
    <property type="match status" value="3"/>
</dbReference>